<dbReference type="EMBL" id="LAZR01036972">
    <property type="protein sequence ID" value="KKL23441.1"/>
    <property type="molecule type" value="Genomic_DNA"/>
</dbReference>
<keyword evidence="1" id="KW-0472">Membrane</keyword>
<keyword evidence="1" id="KW-0812">Transmembrane</keyword>
<evidence type="ECO:0000256" key="1">
    <source>
        <dbReference type="SAM" id="Phobius"/>
    </source>
</evidence>
<evidence type="ECO:0000313" key="2">
    <source>
        <dbReference type="EMBL" id="KKL23441.1"/>
    </source>
</evidence>
<sequence>MKNGTDSLKVMLVYQAGIANVFSVASFNLAHYGRQAIRLMQADFAACENFARGAGWAGAVVRSAYCDQAGDIGECRWSDVLEDAPFSESQRPIKAN</sequence>
<proteinExistence type="predicted"/>
<feature type="transmembrane region" description="Helical" evidence="1">
    <location>
        <begin position="12"/>
        <end position="30"/>
    </location>
</feature>
<dbReference type="AlphaFoldDB" id="A0A0F9E0K8"/>
<name>A0A0F9E0K8_9ZZZZ</name>
<gene>
    <name evidence="2" type="ORF">LCGC14_2425340</name>
</gene>
<keyword evidence="1" id="KW-1133">Transmembrane helix</keyword>
<organism evidence="2">
    <name type="scientific">marine sediment metagenome</name>
    <dbReference type="NCBI Taxonomy" id="412755"/>
    <lineage>
        <taxon>unclassified sequences</taxon>
        <taxon>metagenomes</taxon>
        <taxon>ecological metagenomes</taxon>
    </lineage>
</organism>
<reference evidence="2" key="1">
    <citation type="journal article" date="2015" name="Nature">
        <title>Complex archaea that bridge the gap between prokaryotes and eukaryotes.</title>
        <authorList>
            <person name="Spang A."/>
            <person name="Saw J.H."/>
            <person name="Jorgensen S.L."/>
            <person name="Zaremba-Niedzwiedzka K."/>
            <person name="Martijn J."/>
            <person name="Lind A.E."/>
            <person name="van Eijk R."/>
            <person name="Schleper C."/>
            <person name="Guy L."/>
            <person name="Ettema T.J."/>
        </authorList>
    </citation>
    <scope>NUCLEOTIDE SEQUENCE</scope>
</reference>
<protein>
    <submittedName>
        <fullName evidence="2">Uncharacterized protein</fullName>
    </submittedName>
</protein>
<accession>A0A0F9E0K8</accession>
<comment type="caution">
    <text evidence="2">The sequence shown here is derived from an EMBL/GenBank/DDBJ whole genome shotgun (WGS) entry which is preliminary data.</text>
</comment>